<dbReference type="InterPro" id="IPR050260">
    <property type="entry name" value="FAD-bd_OxRdtase"/>
</dbReference>
<dbReference type="GO" id="GO:0016491">
    <property type="term" value="F:oxidoreductase activity"/>
    <property type="evidence" value="ECO:0007669"/>
    <property type="project" value="InterPro"/>
</dbReference>
<gene>
    <name evidence="7" type="ORF">DRJ21_02205</name>
</gene>
<evidence type="ECO:0000256" key="2">
    <source>
        <dbReference type="ARBA" id="ARBA00009130"/>
    </source>
</evidence>
<name>A0A497EQS9_9CREN</name>
<comment type="caution">
    <text evidence="7">The sequence shown here is derived from an EMBL/GenBank/DDBJ whole genome shotgun (WGS) entry which is preliminary data.</text>
</comment>
<dbReference type="Pfam" id="PF07992">
    <property type="entry name" value="Pyr_redox_2"/>
    <property type="match status" value="1"/>
</dbReference>
<protein>
    <submittedName>
        <fullName evidence="7">Pyridine nucleotide-disulfide oxidoreductase</fullName>
    </submittedName>
</protein>
<evidence type="ECO:0000259" key="5">
    <source>
        <dbReference type="Pfam" id="PF02852"/>
    </source>
</evidence>
<dbReference type="InterPro" id="IPR004099">
    <property type="entry name" value="Pyr_nucl-diS_OxRdtase_dimer"/>
</dbReference>
<dbReference type="PANTHER" id="PTHR43429:SF3">
    <property type="entry name" value="NITRITE REDUCTASE [NAD(P)H]"/>
    <property type="match status" value="1"/>
</dbReference>
<comment type="cofactor">
    <cofactor evidence="1">
        <name>FAD</name>
        <dbReference type="ChEBI" id="CHEBI:57692"/>
    </cofactor>
</comment>
<feature type="domain" description="Pyridine nucleotide-disulphide oxidoreductase dimerisation" evidence="5">
    <location>
        <begin position="228"/>
        <end position="330"/>
    </location>
</feature>
<dbReference type="SUPFAM" id="SSF55424">
    <property type="entry name" value="FAD/NAD-linked reductases, dimerisation (C-terminal) domain"/>
    <property type="match status" value="1"/>
</dbReference>
<evidence type="ECO:0000259" key="6">
    <source>
        <dbReference type="Pfam" id="PF07992"/>
    </source>
</evidence>
<sequence>IKFDSLIIATGAKPSVPRIPGASLNGVYTLRTIDDGRKIMNQCENAKKAIIIGAGAIGLEVAEALVKRGIDVSVIEIMPRVLPSILDNDMASILHNIIKRNNINLMLNSRVEEIIGNLKVEKVIVNGKDYGCDFIVMATGVKPNTELARKIGVKIGSLGGIEVNEYMQTSVEGIYAAGDCVETKHLVTGKPFLPLLGTVAYRQGKVAGINAAGGKAIFRGCLGSVVLKVFNVEVGSTGLTVERAKNENFNIVIGKVKWVTRAEYYPDHKDIIVEVIFKADDGKIIGGQIIGGEGVAQRINLIAAAIQCGMNAEDIASIDTCYSPPVADTIEPVTRAAEIALKKLKR</sequence>
<reference evidence="7 8" key="1">
    <citation type="submission" date="2018-06" db="EMBL/GenBank/DDBJ databases">
        <title>Extensive metabolic versatility and redundancy in microbially diverse, dynamic hydrothermal sediments.</title>
        <authorList>
            <person name="Dombrowski N."/>
            <person name="Teske A."/>
            <person name="Baker B.J."/>
        </authorList>
    </citation>
    <scope>NUCLEOTIDE SEQUENCE [LARGE SCALE GENOMIC DNA]</scope>
    <source>
        <strain evidence="7">B30_G17</strain>
    </source>
</reference>
<dbReference type="PANTHER" id="PTHR43429">
    <property type="entry name" value="PYRIDINE NUCLEOTIDE-DISULFIDE OXIDOREDUCTASE DOMAIN-CONTAINING"/>
    <property type="match status" value="1"/>
</dbReference>
<dbReference type="SUPFAM" id="SSF51905">
    <property type="entry name" value="FAD/NAD(P)-binding domain"/>
    <property type="match status" value="1"/>
</dbReference>
<evidence type="ECO:0000256" key="3">
    <source>
        <dbReference type="ARBA" id="ARBA00022630"/>
    </source>
</evidence>
<dbReference type="Proteomes" id="UP000281962">
    <property type="component" value="Unassembled WGS sequence"/>
</dbReference>
<dbReference type="PRINTS" id="PR00368">
    <property type="entry name" value="FADPNR"/>
</dbReference>
<evidence type="ECO:0000256" key="1">
    <source>
        <dbReference type="ARBA" id="ARBA00001974"/>
    </source>
</evidence>
<evidence type="ECO:0000313" key="7">
    <source>
        <dbReference type="EMBL" id="RLE49703.1"/>
    </source>
</evidence>
<dbReference type="Gene3D" id="3.50.50.60">
    <property type="entry name" value="FAD/NAD(P)-binding domain"/>
    <property type="match status" value="3"/>
</dbReference>
<accession>A0A497EQS9</accession>
<evidence type="ECO:0000313" key="8">
    <source>
        <dbReference type="Proteomes" id="UP000281962"/>
    </source>
</evidence>
<dbReference type="InterPro" id="IPR023753">
    <property type="entry name" value="FAD/NAD-binding_dom"/>
</dbReference>
<keyword evidence="3" id="KW-0285">Flavoprotein</keyword>
<dbReference type="EMBL" id="QMQY01000089">
    <property type="protein sequence ID" value="RLE49703.1"/>
    <property type="molecule type" value="Genomic_DNA"/>
</dbReference>
<keyword evidence="4" id="KW-0274">FAD</keyword>
<evidence type="ECO:0000256" key="4">
    <source>
        <dbReference type="ARBA" id="ARBA00022827"/>
    </source>
</evidence>
<dbReference type="AlphaFoldDB" id="A0A497EQS9"/>
<dbReference type="InterPro" id="IPR016156">
    <property type="entry name" value="FAD/NAD-linked_Rdtase_dimer_sf"/>
</dbReference>
<feature type="domain" description="FAD/NAD(P)-binding" evidence="6">
    <location>
        <begin position="1"/>
        <end position="191"/>
    </location>
</feature>
<proteinExistence type="inferred from homology"/>
<dbReference type="InterPro" id="IPR036188">
    <property type="entry name" value="FAD/NAD-bd_sf"/>
</dbReference>
<dbReference type="Pfam" id="PF02852">
    <property type="entry name" value="Pyr_redox_dim"/>
    <property type="match status" value="1"/>
</dbReference>
<dbReference type="PRINTS" id="PR00411">
    <property type="entry name" value="PNDRDTASEI"/>
</dbReference>
<organism evidence="7 8">
    <name type="scientific">Thermoproteota archaeon</name>
    <dbReference type="NCBI Taxonomy" id="2056631"/>
    <lineage>
        <taxon>Archaea</taxon>
        <taxon>Thermoproteota</taxon>
    </lineage>
</organism>
<feature type="non-terminal residue" evidence="7">
    <location>
        <position position="1"/>
    </location>
</feature>
<comment type="similarity">
    <text evidence="2">Belongs to the class-III pyridine nucleotide-disulfide oxidoreductase family.</text>
</comment>